<name>A0A6A6P9L4_9PEZI</name>
<protein>
    <submittedName>
        <fullName evidence="3">Uncharacterized protein</fullName>
    </submittedName>
</protein>
<feature type="region of interest" description="Disordered" evidence="2">
    <location>
        <begin position="225"/>
        <end position="252"/>
    </location>
</feature>
<feature type="compositionally biased region" description="Low complexity" evidence="2">
    <location>
        <begin position="163"/>
        <end position="176"/>
    </location>
</feature>
<reference evidence="3" key="1">
    <citation type="journal article" date="2020" name="Stud. Mycol.">
        <title>101 Dothideomycetes genomes: a test case for predicting lifestyles and emergence of pathogens.</title>
        <authorList>
            <person name="Haridas S."/>
            <person name="Albert R."/>
            <person name="Binder M."/>
            <person name="Bloem J."/>
            <person name="Labutti K."/>
            <person name="Salamov A."/>
            <person name="Andreopoulos B."/>
            <person name="Baker S."/>
            <person name="Barry K."/>
            <person name="Bills G."/>
            <person name="Bluhm B."/>
            <person name="Cannon C."/>
            <person name="Castanera R."/>
            <person name="Culley D."/>
            <person name="Daum C."/>
            <person name="Ezra D."/>
            <person name="Gonzalez J."/>
            <person name="Henrissat B."/>
            <person name="Kuo A."/>
            <person name="Liang C."/>
            <person name="Lipzen A."/>
            <person name="Lutzoni F."/>
            <person name="Magnuson J."/>
            <person name="Mondo S."/>
            <person name="Nolan M."/>
            <person name="Ohm R."/>
            <person name="Pangilinan J."/>
            <person name="Park H.-J."/>
            <person name="Ramirez L."/>
            <person name="Alfaro M."/>
            <person name="Sun H."/>
            <person name="Tritt A."/>
            <person name="Yoshinaga Y."/>
            <person name="Zwiers L.-H."/>
            <person name="Turgeon B."/>
            <person name="Goodwin S."/>
            <person name="Spatafora J."/>
            <person name="Crous P."/>
            <person name="Grigoriev I."/>
        </authorList>
    </citation>
    <scope>NUCLEOTIDE SEQUENCE</scope>
    <source>
        <strain evidence="3">ATCC 16933</strain>
    </source>
</reference>
<gene>
    <name evidence="3" type="ORF">BDY21DRAFT_167988</name>
</gene>
<feature type="region of interest" description="Disordered" evidence="2">
    <location>
        <begin position="144"/>
        <end position="208"/>
    </location>
</feature>
<accession>A0A6A6P9L4</accession>
<feature type="compositionally biased region" description="Polar residues" evidence="2">
    <location>
        <begin position="186"/>
        <end position="205"/>
    </location>
</feature>
<proteinExistence type="predicted"/>
<evidence type="ECO:0000313" key="4">
    <source>
        <dbReference type="Proteomes" id="UP000799766"/>
    </source>
</evidence>
<evidence type="ECO:0000256" key="2">
    <source>
        <dbReference type="SAM" id="MobiDB-lite"/>
    </source>
</evidence>
<dbReference type="GO" id="GO:0005643">
    <property type="term" value="C:nuclear pore"/>
    <property type="evidence" value="ECO:0007669"/>
    <property type="project" value="TreeGrafter"/>
</dbReference>
<feature type="coiled-coil region" evidence="1">
    <location>
        <begin position="72"/>
        <end position="113"/>
    </location>
</feature>
<feature type="compositionally biased region" description="Polar residues" evidence="2">
    <location>
        <begin position="225"/>
        <end position="243"/>
    </location>
</feature>
<evidence type="ECO:0000256" key="1">
    <source>
        <dbReference type="SAM" id="Coils"/>
    </source>
</evidence>
<dbReference type="GO" id="GO:0017056">
    <property type="term" value="F:structural constituent of nuclear pore"/>
    <property type="evidence" value="ECO:0007669"/>
    <property type="project" value="TreeGrafter"/>
</dbReference>
<dbReference type="GO" id="GO:0006406">
    <property type="term" value="P:mRNA export from nucleus"/>
    <property type="evidence" value="ECO:0007669"/>
    <property type="project" value="TreeGrafter"/>
</dbReference>
<dbReference type="PANTHER" id="PTHR18898:SF2">
    <property type="entry name" value="NUCLEOPROTEIN TPR"/>
    <property type="match status" value="1"/>
</dbReference>
<evidence type="ECO:0000313" key="3">
    <source>
        <dbReference type="EMBL" id="KAF2460576.1"/>
    </source>
</evidence>
<dbReference type="PANTHER" id="PTHR18898">
    <property type="entry name" value="NUCLEOPROTEIN TPR-RELATED"/>
    <property type="match status" value="1"/>
</dbReference>
<keyword evidence="4" id="KW-1185">Reference proteome</keyword>
<dbReference type="Proteomes" id="UP000799766">
    <property type="component" value="Unassembled WGS sequence"/>
</dbReference>
<sequence length="252" mass="27860">MAAAVDTAYLAASYAIPKETFDTIVDAPTVDLVRSLLDQLAAKARDFDQLKSDKLRADVELENAIRAGESRTRALKTSVDNSLKEIEELRKKLNDEENARVTVETELQNLKSSTTTSSSEKDALETRITTLEASNRDALALVESNSLHSSKRSPLSKRRTARLRTTLSASNSASSHSSRRWSFSRKTTSGSRRSLTRATPNTPNTARKRVHVFPSFNGIMRMQASGSNLSSVPKPLSVTNVPRSTRRRRKPS</sequence>
<dbReference type="EMBL" id="MU001673">
    <property type="protein sequence ID" value="KAF2460576.1"/>
    <property type="molecule type" value="Genomic_DNA"/>
</dbReference>
<keyword evidence="1" id="KW-0175">Coiled coil</keyword>
<organism evidence="3 4">
    <name type="scientific">Lineolata rhizophorae</name>
    <dbReference type="NCBI Taxonomy" id="578093"/>
    <lineage>
        <taxon>Eukaryota</taxon>
        <taxon>Fungi</taxon>
        <taxon>Dikarya</taxon>
        <taxon>Ascomycota</taxon>
        <taxon>Pezizomycotina</taxon>
        <taxon>Dothideomycetes</taxon>
        <taxon>Dothideomycetes incertae sedis</taxon>
        <taxon>Lineolatales</taxon>
        <taxon>Lineolataceae</taxon>
        <taxon>Lineolata</taxon>
    </lineage>
</organism>
<feature type="compositionally biased region" description="Basic residues" evidence="2">
    <location>
        <begin position="149"/>
        <end position="162"/>
    </location>
</feature>
<dbReference type="OrthoDB" id="343070at2759"/>
<dbReference type="AlphaFoldDB" id="A0A6A6P9L4"/>